<dbReference type="SUPFAM" id="SSF52980">
    <property type="entry name" value="Restriction endonuclease-like"/>
    <property type="match status" value="1"/>
</dbReference>
<dbReference type="CDD" id="cd20736">
    <property type="entry name" value="PoNe_Nuclease"/>
    <property type="match status" value="1"/>
</dbReference>
<dbReference type="InterPro" id="IPR011335">
    <property type="entry name" value="Restrct_endonuc-II-like"/>
</dbReference>
<sequence length="167" mass="18961">MTLLRKIVRRIPYFPADDESGHADLLSELPPGNPPHGGSSSERGAWAERLAAGYLCDKGMEILAKNYRCKFGEIDLILSQGITIVFVEVRFRRSLHFGTGAESVDCRKKRRIVRTARHYLQQNPLLRDKPCRFDIVSISLPDKGDTRRGIQWISAAFDEHTAFNYTV</sequence>
<keyword evidence="3" id="KW-0378">Hydrolase</keyword>
<dbReference type="GO" id="GO:0004519">
    <property type="term" value="F:endonuclease activity"/>
    <property type="evidence" value="ECO:0007669"/>
    <property type="project" value="UniProtKB-KW"/>
</dbReference>
<evidence type="ECO:0000313" key="3">
    <source>
        <dbReference type="EMBL" id="VFJ89177.1"/>
    </source>
</evidence>
<proteinExistence type="inferred from homology"/>
<gene>
    <name evidence="3" type="ORF">BECKH772A_GA0070896_1001318</name>
    <name evidence="4" type="ORF">BECKH772B_GA0070898_100158</name>
    <name evidence="5" type="ORF">BECKH772C_GA0070978_1001517</name>
</gene>
<dbReference type="EMBL" id="CAADFI010000015">
    <property type="protein sequence ID" value="VFJ91221.1"/>
    <property type="molecule type" value="Genomic_DNA"/>
</dbReference>
<dbReference type="GO" id="GO:0003676">
    <property type="term" value="F:nucleic acid binding"/>
    <property type="evidence" value="ECO:0007669"/>
    <property type="project" value="InterPro"/>
</dbReference>
<dbReference type="NCBIfam" id="NF009150">
    <property type="entry name" value="PRK12497.1-3"/>
    <property type="match status" value="1"/>
</dbReference>
<reference evidence="3" key="1">
    <citation type="submission" date="2019-02" db="EMBL/GenBank/DDBJ databases">
        <authorList>
            <person name="Gruber-Vodicka R. H."/>
            <person name="Seah K. B. B."/>
        </authorList>
    </citation>
    <scope>NUCLEOTIDE SEQUENCE</scope>
    <source>
        <strain evidence="5">BECK_SA2B12</strain>
        <strain evidence="3">BECK_SA2B15</strain>
        <strain evidence="4">BECK_SA2B20</strain>
    </source>
</reference>
<evidence type="ECO:0000313" key="4">
    <source>
        <dbReference type="EMBL" id="VFJ91221.1"/>
    </source>
</evidence>
<dbReference type="EMBL" id="CAADFJ010000015">
    <property type="protein sequence ID" value="VFJ97722.1"/>
    <property type="molecule type" value="Genomic_DNA"/>
</dbReference>
<dbReference type="Pfam" id="PF02021">
    <property type="entry name" value="UPF0102"/>
    <property type="match status" value="1"/>
</dbReference>
<name>A0A450UAI6_9GAMM</name>
<evidence type="ECO:0000313" key="5">
    <source>
        <dbReference type="EMBL" id="VFJ97722.1"/>
    </source>
</evidence>
<dbReference type="PANTHER" id="PTHR34039">
    <property type="entry name" value="UPF0102 PROTEIN YRAN"/>
    <property type="match status" value="1"/>
</dbReference>
<dbReference type="Gene3D" id="3.40.1350.10">
    <property type="match status" value="1"/>
</dbReference>
<evidence type="ECO:0000256" key="2">
    <source>
        <dbReference type="HAMAP-Rule" id="MF_00048"/>
    </source>
</evidence>
<organism evidence="3">
    <name type="scientific">Candidatus Kentrum eta</name>
    <dbReference type="NCBI Taxonomy" id="2126337"/>
    <lineage>
        <taxon>Bacteria</taxon>
        <taxon>Pseudomonadati</taxon>
        <taxon>Pseudomonadota</taxon>
        <taxon>Gammaproteobacteria</taxon>
        <taxon>Candidatus Kentrum</taxon>
    </lineage>
</organism>
<protein>
    <recommendedName>
        <fullName evidence="2">UPF0102 protein BECKH772A_GA0070896_1001318</fullName>
    </recommendedName>
</protein>
<comment type="similarity">
    <text evidence="1 2">Belongs to the UPF0102 family.</text>
</comment>
<dbReference type="InterPro" id="IPR011856">
    <property type="entry name" value="tRNA_endonuc-like_dom_sf"/>
</dbReference>
<dbReference type="AlphaFoldDB" id="A0A450UAI6"/>
<dbReference type="HAMAP" id="MF_00048">
    <property type="entry name" value="UPF0102"/>
    <property type="match status" value="1"/>
</dbReference>
<dbReference type="NCBIfam" id="TIGR00252">
    <property type="entry name" value="YraN family protein"/>
    <property type="match status" value="1"/>
</dbReference>
<dbReference type="EMBL" id="CAADFG010000013">
    <property type="protein sequence ID" value="VFJ89177.1"/>
    <property type="molecule type" value="Genomic_DNA"/>
</dbReference>
<dbReference type="InterPro" id="IPR003509">
    <property type="entry name" value="UPF0102_YraN-like"/>
</dbReference>
<evidence type="ECO:0000256" key="1">
    <source>
        <dbReference type="ARBA" id="ARBA00006738"/>
    </source>
</evidence>
<keyword evidence="3" id="KW-0255">Endonuclease</keyword>
<keyword evidence="3" id="KW-0540">Nuclease</keyword>
<dbReference type="PANTHER" id="PTHR34039:SF1">
    <property type="entry name" value="UPF0102 PROTEIN YRAN"/>
    <property type="match status" value="1"/>
</dbReference>
<accession>A0A450UAI6</accession>